<dbReference type="EMBL" id="MK500596">
    <property type="protein sequence ID" value="QBK93465.1"/>
    <property type="molecule type" value="Genomic_DNA"/>
</dbReference>
<name>A0A481ZDA2_9VIRU</name>
<organism evidence="1">
    <name type="scientific">Pithovirus LCPAC404</name>
    <dbReference type="NCBI Taxonomy" id="2506597"/>
    <lineage>
        <taxon>Viruses</taxon>
        <taxon>Pithoviruses</taxon>
    </lineage>
</organism>
<accession>A0A481ZDA2</accession>
<sequence>MVDIVALSYNVTTERIVSILKRGSIRISREDVWNVDFAGVFMSLITEEQDEIPAVQGYPGNLIFSTALLKRRDYHVNEGDFYGHLTDRSYSPNNLHLIKNIDDTSEIVFHNEVSTEYLEAIILVWTKPKGKDYYELRKALEDAKLRYYIHMIKPIPDNKLPMNVTYNFDPELKEDDKYRPRFCDAYSDFDDMTTEMTIDIGIARKLAINCGVSRSTALTFDDSDDLRLYLWDQGFVTKYVKHPELLPDQVYEPPFR</sequence>
<evidence type="ECO:0000313" key="1">
    <source>
        <dbReference type="EMBL" id="QBK93465.1"/>
    </source>
</evidence>
<gene>
    <name evidence="1" type="ORF">LCPAC404_01690</name>
</gene>
<reference evidence="1" key="1">
    <citation type="journal article" date="2019" name="MBio">
        <title>Virus Genomes from Deep Sea Sediments Expand the Ocean Megavirome and Support Independent Origins of Viral Gigantism.</title>
        <authorList>
            <person name="Backstrom D."/>
            <person name="Yutin N."/>
            <person name="Jorgensen S.L."/>
            <person name="Dharamshi J."/>
            <person name="Homa F."/>
            <person name="Zaremba-Niedwiedzka K."/>
            <person name="Spang A."/>
            <person name="Wolf Y.I."/>
            <person name="Koonin E.V."/>
            <person name="Ettema T.J."/>
        </authorList>
    </citation>
    <scope>NUCLEOTIDE SEQUENCE</scope>
</reference>
<proteinExistence type="predicted"/>
<protein>
    <submittedName>
        <fullName evidence="1">Uncharacterized protein</fullName>
    </submittedName>
</protein>